<keyword evidence="3" id="KW-1185">Reference proteome</keyword>
<feature type="compositionally biased region" description="Gly residues" evidence="1">
    <location>
        <begin position="181"/>
        <end position="196"/>
    </location>
</feature>
<dbReference type="SUPFAM" id="SSF69572">
    <property type="entry name" value="Activating enzymes of the ubiquitin-like proteins"/>
    <property type="match status" value="2"/>
</dbReference>
<dbReference type="GO" id="GO:0061503">
    <property type="term" value="F:tRNA threonylcarbamoyladenosine dehydratase"/>
    <property type="evidence" value="ECO:0007669"/>
    <property type="project" value="TreeGrafter"/>
</dbReference>
<feature type="compositionally biased region" description="Gly residues" evidence="1">
    <location>
        <begin position="409"/>
        <end position="421"/>
    </location>
</feature>
<dbReference type="GO" id="GO:0061504">
    <property type="term" value="P:cyclic threonylcarbamoyladenosine biosynthetic process"/>
    <property type="evidence" value="ECO:0007669"/>
    <property type="project" value="TreeGrafter"/>
</dbReference>
<evidence type="ECO:0000313" key="2">
    <source>
        <dbReference type="EMBL" id="PNH08280.1"/>
    </source>
</evidence>
<evidence type="ECO:0008006" key="4">
    <source>
        <dbReference type="Google" id="ProtNLM"/>
    </source>
</evidence>
<dbReference type="Gene3D" id="3.40.50.720">
    <property type="entry name" value="NAD(P)-binding Rossmann-like Domain"/>
    <property type="match status" value="2"/>
</dbReference>
<evidence type="ECO:0000313" key="3">
    <source>
        <dbReference type="Proteomes" id="UP000236333"/>
    </source>
</evidence>
<name>A0A2J8A706_9CHLO</name>
<dbReference type="AlphaFoldDB" id="A0A2J8A706"/>
<feature type="region of interest" description="Disordered" evidence="1">
    <location>
        <begin position="564"/>
        <end position="612"/>
    </location>
</feature>
<proteinExistence type="predicted"/>
<feature type="compositionally biased region" description="Gly residues" evidence="1">
    <location>
        <begin position="630"/>
        <end position="655"/>
    </location>
</feature>
<dbReference type="OrthoDB" id="10265862at2759"/>
<dbReference type="InterPro" id="IPR045886">
    <property type="entry name" value="ThiF/MoeB/HesA"/>
</dbReference>
<dbReference type="PANTHER" id="PTHR43267:SF1">
    <property type="entry name" value="TRNA THREONYLCARBAMOYLADENOSINE DEHYDRATASE"/>
    <property type="match status" value="1"/>
</dbReference>
<sequence length="726" mass="69072">MLTASPSAGRAIAVRRRAHPRQGRPAAAVASIATPHLTTGGPACGSLLRRLGRGVHAGLAAAAAGGGPVERARRSTRTAATPAAPAAAAAVASAAVALGAANGAPPGCGGVLELRPAGRAAAARPPPTPSSRLSLAPGTAAPIIRGGGILHAIASPAEFSQRTASAEPGSAGQEVAAPAHSGGGGGDSTDAGGSGGSSSSSSSGRIDAAAGALLSPGSGGSPCGADLPEWLERTTLLLGAEGMERLQAARVVVVGLGGVGSYVVEFLLPALDSTVGLPKVAVISARLLDINPHLNLVVRQEFMEPDEACGVMLAGLAAELQRGARGRSTSGSGGGSGSGSSSSSSSGGGNGAGNSGSSSSGSNGGSSSDAAAGSGGGGGRDDAAAAGSGSGGGGGGAGVSGRHSAEGGSRSGGVGGGGGRRGGAGVGPLPLDWVVDCIDSIAPKVALVAAARSAGAQVVSSMGAGGRMDPLSVHVADLSETFFDPFAANVRRGLRREYGIREGVTVVFSTEPSRRSSLALAAPGRFKRSYYGTISYLPAIFGLQIAAHLLNAITDGPMMASEAAQRAELRRRRDALTGSKGGAAEGSSSGSGSGRGGGNTRRRRRARAEAAAQAAALGAGAAGDAVQEAGRGGGAGGSEGGVGGGGSSGGGGRGSSGQQRQGLAEAAAESRALAVAAPVAPSANVARCTDEDLGMMGAAVAGARPPGACTLAEAAWGGSGLEGGGI</sequence>
<reference evidence="2 3" key="1">
    <citation type="journal article" date="2017" name="Mol. Biol. Evol.">
        <title>The 4-celled Tetrabaena socialis nuclear genome reveals the essential components for genetic control of cell number at the origin of multicellularity in the volvocine lineage.</title>
        <authorList>
            <person name="Featherston J."/>
            <person name="Arakaki Y."/>
            <person name="Hanschen E.R."/>
            <person name="Ferris P.J."/>
            <person name="Michod R.E."/>
            <person name="Olson B.J.S.C."/>
            <person name="Nozaki H."/>
            <person name="Durand P.M."/>
        </authorList>
    </citation>
    <scope>NUCLEOTIDE SEQUENCE [LARGE SCALE GENOMIC DNA]</scope>
    <source>
        <strain evidence="2 3">NIES-571</strain>
    </source>
</reference>
<organism evidence="2 3">
    <name type="scientific">Tetrabaena socialis</name>
    <dbReference type="NCBI Taxonomy" id="47790"/>
    <lineage>
        <taxon>Eukaryota</taxon>
        <taxon>Viridiplantae</taxon>
        <taxon>Chlorophyta</taxon>
        <taxon>core chlorophytes</taxon>
        <taxon>Chlorophyceae</taxon>
        <taxon>CS clade</taxon>
        <taxon>Chlamydomonadales</taxon>
        <taxon>Tetrabaenaceae</taxon>
        <taxon>Tetrabaena</taxon>
    </lineage>
</organism>
<gene>
    <name evidence="2" type="ORF">TSOC_005187</name>
</gene>
<dbReference type="EMBL" id="PGGS01000136">
    <property type="protein sequence ID" value="PNH08280.1"/>
    <property type="molecule type" value="Genomic_DNA"/>
</dbReference>
<dbReference type="Proteomes" id="UP000236333">
    <property type="component" value="Unassembled WGS sequence"/>
</dbReference>
<feature type="compositionally biased region" description="Gly residues" evidence="1">
    <location>
        <begin position="579"/>
        <end position="599"/>
    </location>
</feature>
<feature type="compositionally biased region" description="Low complexity" evidence="1">
    <location>
        <begin position="656"/>
        <end position="665"/>
    </location>
</feature>
<evidence type="ECO:0000256" key="1">
    <source>
        <dbReference type="SAM" id="MobiDB-lite"/>
    </source>
</evidence>
<protein>
    <recommendedName>
        <fullName evidence="4">THIF-type NAD/FAD binding fold domain-containing protein</fullName>
    </recommendedName>
</protein>
<dbReference type="InterPro" id="IPR035985">
    <property type="entry name" value="Ubiquitin-activating_enz"/>
</dbReference>
<comment type="caution">
    <text evidence="2">The sequence shown here is derived from an EMBL/GenBank/DDBJ whole genome shotgun (WGS) entry which is preliminary data.</text>
</comment>
<feature type="region of interest" description="Disordered" evidence="1">
    <location>
        <begin position="626"/>
        <end position="665"/>
    </location>
</feature>
<feature type="region of interest" description="Disordered" evidence="1">
    <location>
        <begin position="160"/>
        <end position="205"/>
    </location>
</feature>
<feature type="region of interest" description="Disordered" evidence="1">
    <location>
        <begin position="119"/>
        <end position="138"/>
    </location>
</feature>
<dbReference type="PANTHER" id="PTHR43267">
    <property type="entry name" value="TRNA THREONYLCARBAMOYLADENOSINE DEHYDRATASE"/>
    <property type="match status" value="1"/>
</dbReference>
<feature type="compositionally biased region" description="Gly residues" evidence="1">
    <location>
        <begin position="388"/>
        <end position="399"/>
    </location>
</feature>
<dbReference type="GO" id="GO:0008641">
    <property type="term" value="F:ubiquitin-like modifier activating enzyme activity"/>
    <property type="evidence" value="ECO:0007669"/>
    <property type="project" value="InterPro"/>
</dbReference>
<feature type="region of interest" description="Disordered" evidence="1">
    <location>
        <begin position="324"/>
        <end position="421"/>
    </location>
</feature>
<accession>A0A2J8A706</accession>
<feature type="compositionally biased region" description="Low complexity" evidence="1">
    <location>
        <begin position="355"/>
        <end position="372"/>
    </location>
</feature>